<keyword evidence="1" id="KW-0732">Signal</keyword>
<dbReference type="STRING" id="652787.SAMN05216490_1568"/>
<organism evidence="2 3">
    <name type="scientific">Mucilaginibacter mallensis</name>
    <dbReference type="NCBI Taxonomy" id="652787"/>
    <lineage>
        <taxon>Bacteria</taxon>
        <taxon>Pseudomonadati</taxon>
        <taxon>Bacteroidota</taxon>
        <taxon>Sphingobacteriia</taxon>
        <taxon>Sphingobacteriales</taxon>
        <taxon>Sphingobacteriaceae</taxon>
        <taxon>Mucilaginibacter</taxon>
    </lineage>
</organism>
<dbReference type="AlphaFoldDB" id="A0A1H1U1H2"/>
<dbReference type="PROSITE" id="PS51257">
    <property type="entry name" value="PROKAR_LIPOPROTEIN"/>
    <property type="match status" value="1"/>
</dbReference>
<evidence type="ECO:0000313" key="3">
    <source>
        <dbReference type="Proteomes" id="UP000199679"/>
    </source>
</evidence>
<accession>A0A1H1U1H2</accession>
<keyword evidence="3" id="KW-1185">Reference proteome</keyword>
<dbReference type="EMBL" id="LT629740">
    <property type="protein sequence ID" value="SDS66302.1"/>
    <property type="molecule type" value="Genomic_DNA"/>
</dbReference>
<dbReference type="RefSeq" id="WP_091370953.1">
    <property type="nucleotide sequence ID" value="NZ_LT629740.1"/>
</dbReference>
<reference evidence="2 3" key="1">
    <citation type="submission" date="2016-10" db="EMBL/GenBank/DDBJ databases">
        <authorList>
            <person name="de Groot N.N."/>
        </authorList>
    </citation>
    <scope>NUCLEOTIDE SEQUENCE [LARGE SCALE GENOMIC DNA]</scope>
    <source>
        <strain evidence="2 3">MP1X4</strain>
    </source>
</reference>
<feature type="signal peptide" evidence="1">
    <location>
        <begin position="1"/>
        <end position="20"/>
    </location>
</feature>
<gene>
    <name evidence="2" type="ORF">SAMN05216490_1568</name>
</gene>
<proteinExistence type="predicted"/>
<protein>
    <recommendedName>
        <fullName evidence="4">Lipocalin-like domain-containing protein</fullName>
    </recommendedName>
</protein>
<evidence type="ECO:0008006" key="4">
    <source>
        <dbReference type="Google" id="ProtNLM"/>
    </source>
</evidence>
<feature type="chain" id="PRO_5009261777" description="Lipocalin-like domain-containing protein" evidence="1">
    <location>
        <begin position="21"/>
        <end position="135"/>
    </location>
</feature>
<name>A0A1H1U1H2_MUCMA</name>
<dbReference type="Proteomes" id="UP000199679">
    <property type="component" value="Chromosome I"/>
</dbReference>
<dbReference type="OrthoDB" id="708590at2"/>
<sequence>MKPKGLFFILLLLLSVSGCKKDNNGKAIFDGDYSGKFLASNQSGWTLRDSVVVSLQSGQFNSLTSSSTLTTGKGNYLINGETATFTNTEIFPDNTSVVTTAVLNGSYTYVIKGDSIFLSKTDASQNVYTYKLKKQ</sequence>
<evidence type="ECO:0000256" key="1">
    <source>
        <dbReference type="SAM" id="SignalP"/>
    </source>
</evidence>
<evidence type="ECO:0000313" key="2">
    <source>
        <dbReference type="EMBL" id="SDS66302.1"/>
    </source>
</evidence>